<dbReference type="PRINTS" id="PR00344">
    <property type="entry name" value="BCTRLSENSOR"/>
</dbReference>
<evidence type="ECO:0000256" key="9">
    <source>
        <dbReference type="ARBA" id="ARBA00023012"/>
    </source>
</evidence>
<dbReference type="InterPro" id="IPR050428">
    <property type="entry name" value="TCS_sensor_his_kinase"/>
</dbReference>
<organism evidence="14 15">
    <name type="scientific">Slackia piriformis YIT 12062</name>
    <dbReference type="NCBI Taxonomy" id="742818"/>
    <lineage>
        <taxon>Bacteria</taxon>
        <taxon>Bacillati</taxon>
        <taxon>Actinomycetota</taxon>
        <taxon>Coriobacteriia</taxon>
        <taxon>Eggerthellales</taxon>
        <taxon>Eggerthellaceae</taxon>
        <taxon>Slackia</taxon>
    </lineage>
</organism>
<evidence type="ECO:0000256" key="7">
    <source>
        <dbReference type="ARBA" id="ARBA00022777"/>
    </source>
</evidence>
<dbReference type="Gene3D" id="1.10.287.130">
    <property type="match status" value="1"/>
</dbReference>
<evidence type="ECO:0000313" key="14">
    <source>
        <dbReference type="EMBL" id="EJZ84039.1"/>
    </source>
</evidence>
<dbReference type="PANTHER" id="PTHR45436">
    <property type="entry name" value="SENSOR HISTIDINE KINASE YKOH"/>
    <property type="match status" value="1"/>
</dbReference>
<evidence type="ECO:0000313" key="15">
    <source>
        <dbReference type="Proteomes" id="UP000006069"/>
    </source>
</evidence>
<dbReference type="Gene3D" id="6.10.340.10">
    <property type="match status" value="1"/>
</dbReference>
<comment type="subcellular location">
    <subcellularLocation>
        <location evidence="2">Cell membrane</location>
    </subcellularLocation>
</comment>
<dbReference type="SMART" id="SM00387">
    <property type="entry name" value="HATPase_c"/>
    <property type="match status" value="1"/>
</dbReference>
<dbReference type="InterPro" id="IPR004358">
    <property type="entry name" value="Sig_transdc_His_kin-like_C"/>
</dbReference>
<dbReference type="AlphaFoldDB" id="K0YX00"/>
<dbReference type="EC" id="2.7.13.3" evidence="3"/>
<dbReference type="PATRIC" id="fig|742818.3.peg.796"/>
<dbReference type="Pfam" id="PF02518">
    <property type="entry name" value="HATPase_c"/>
    <property type="match status" value="1"/>
</dbReference>
<dbReference type="SUPFAM" id="SSF47384">
    <property type="entry name" value="Homodimeric domain of signal transducing histidine kinase"/>
    <property type="match status" value="1"/>
</dbReference>
<dbReference type="SUPFAM" id="SSF55874">
    <property type="entry name" value="ATPase domain of HSP90 chaperone/DNA topoisomerase II/histidine kinase"/>
    <property type="match status" value="1"/>
</dbReference>
<dbReference type="PANTHER" id="PTHR45436:SF5">
    <property type="entry name" value="SENSOR HISTIDINE KINASE TRCS"/>
    <property type="match status" value="1"/>
</dbReference>
<evidence type="ECO:0000256" key="11">
    <source>
        <dbReference type="SAM" id="Phobius"/>
    </source>
</evidence>
<reference evidence="14 15" key="1">
    <citation type="submission" date="2012-08" db="EMBL/GenBank/DDBJ databases">
        <title>The Genome Sequence of Slackia piriformis YIT 12062.</title>
        <authorList>
            <consortium name="The Broad Institute Genome Sequencing Platform"/>
            <person name="Earl A."/>
            <person name="Ward D."/>
            <person name="Feldgarden M."/>
            <person name="Gevers D."/>
            <person name="Morotomi M."/>
            <person name="Walker B."/>
            <person name="Young S.K."/>
            <person name="Zeng Q."/>
            <person name="Gargeya S."/>
            <person name="Fitzgerald M."/>
            <person name="Haas B."/>
            <person name="Abouelleil A."/>
            <person name="Alvarado L."/>
            <person name="Arachchi H.M."/>
            <person name="Berlin A.M."/>
            <person name="Chapman S.B."/>
            <person name="Goldberg J."/>
            <person name="Griggs A."/>
            <person name="Gujja S."/>
            <person name="Hansen M."/>
            <person name="Howarth C."/>
            <person name="Imamovic A."/>
            <person name="Larimer J."/>
            <person name="McCowen C."/>
            <person name="Montmayeur A."/>
            <person name="Murphy C."/>
            <person name="Neiman D."/>
            <person name="Pearson M."/>
            <person name="Priest M."/>
            <person name="Roberts A."/>
            <person name="Saif S."/>
            <person name="Shea T."/>
            <person name="Sisk P."/>
            <person name="Sykes S."/>
            <person name="Wortman J."/>
            <person name="Nusbaum C."/>
            <person name="Birren B."/>
        </authorList>
    </citation>
    <scope>NUCLEOTIDE SEQUENCE [LARGE SCALE GENOMIC DNA]</scope>
    <source>
        <strain evidence="14 15">YIT 12062</strain>
    </source>
</reference>
<keyword evidence="15" id="KW-1185">Reference proteome</keyword>
<dbReference type="InterPro" id="IPR003594">
    <property type="entry name" value="HATPase_dom"/>
</dbReference>
<dbReference type="CDD" id="cd00075">
    <property type="entry name" value="HATPase"/>
    <property type="match status" value="1"/>
</dbReference>
<comment type="caution">
    <text evidence="14">The sequence shown here is derived from an EMBL/GenBank/DDBJ whole genome shotgun (WGS) entry which is preliminary data.</text>
</comment>
<evidence type="ECO:0000259" key="12">
    <source>
        <dbReference type="PROSITE" id="PS50109"/>
    </source>
</evidence>
<dbReference type="Proteomes" id="UP000006069">
    <property type="component" value="Unassembled WGS sequence"/>
</dbReference>
<feature type="transmembrane region" description="Helical" evidence="11">
    <location>
        <begin position="178"/>
        <end position="196"/>
    </location>
</feature>
<dbReference type="EMBL" id="ADMD01000006">
    <property type="protein sequence ID" value="EJZ84039.1"/>
    <property type="molecule type" value="Genomic_DNA"/>
</dbReference>
<keyword evidence="7" id="KW-0418">Kinase</keyword>
<dbReference type="InterPro" id="IPR003661">
    <property type="entry name" value="HisK_dim/P_dom"/>
</dbReference>
<dbReference type="Gene3D" id="3.30.565.10">
    <property type="entry name" value="Histidine kinase-like ATPase, C-terminal domain"/>
    <property type="match status" value="1"/>
</dbReference>
<accession>K0YX00</accession>
<name>K0YX00_9ACTN</name>
<dbReference type="PROSITE" id="PS50109">
    <property type="entry name" value="HIS_KIN"/>
    <property type="match status" value="1"/>
</dbReference>
<dbReference type="Pfam" id="PF00512">
    <property type="entry name" value="HisKA"/>
    <property type="match status" value="1"/>
</dbReference>
<feature type="transmembrane region" description="Helical" evidence="11">
    <location>
        <begin position="34"/>
        <end position="57"/>
    </location>
</feature>
<protein>
    <recommendedName>
        <fullName evidence="3">histidine kinase</fullName>
        <ecNumber evidence="3">2.7.13.3</ecNumber>
    </recommendedName>
</protein>
<dbReference type="InParanoid" id="K0YX00"/>
<feature type="domain" description="Histidine kinase" evidence="12">
    <location>
        <begin position="267"/>
        <end position="486"/>
    </location>
</feature>
<gene>
    <name evidence="14" type="ORF">HMPREF9451_00748</name>
</gene>
<dbReference type="SMART" id="SM00388">
    <property type="entry name" value="HisKA"/>
    <property type="match status" value="1"/>
</dbReference>
<keyword evidence="4" id="KW-0597">Phosphoprotein</keyword>
<dbReference type="InterPro" id="IPR003660">
    <property type="entry name" value="HAMP_dom"/>
</dbReference>
<keyword evidence="9" id="KW-0902">Two-component regulatory system</keyword>
<evidence type="ECO:0000256" key="3">
    <source>
        <dbReference type="ARBA" id="ARBA00012438"/>
    </source>
</evidence>
<evidence type="ECO:0000259" key="13">
    <source>
        <dbReference type="PROSITE" id="PS50885"/>
    </source>
</evidence>
<dbReference type="CDD" id="cd00082">
    <property type="entry name" value="HisKA"/>
    <property type="match status" value="1"/>
</dbReference>
<keyword evidence="8 11" id="KW-1133">Transmembrane helix</keyword>
<dbReference type="OrthoDB" id="9786919at2"/>
<keyword evidence="6 11" id="KW-0812">Transmembrane</keyword>
<dbReference type="PROSITE" id="PS50885">
    <property type="entry name" value="HAMP"/>
    <property type="match status" value="1"/>
</dbReference>
<dbReference type="InterPro" id="IPR036890">
    <property type="entry name" value="HATPase_C_sf"/>
</dbReference>
<evidence type="ECO:0000256" key="4">
    <source>
        <dbReference type="ARBA" id="ARBA00022553"/>
    </source>
</evidence>
<keyword evidence="10 11" id="KW-0472">Membrane</keyword>
<evidence type="ECO:0000256" key="5">
    <source>
        <dbReference type="ARBA" id="ARBA00022679"/>
    </source>
</evidence>
<evidence type="ECO:0000256" key="6">
    <source>
        <dbReference type="ARBA" id="ARBA00022692"/>
    </source>
</evidence>
<proteinExistence type="predicted"/>
<comment type="catalytic activity">
    <reaction evidence="1">
        <text>ATP + protein L-histidine = ADP + protein N-phospho-L-histidine.</text>
        <dbReference type="EC" id="2.7.13.3"/>
    </reaction>
</comment>
<dbReference type="InterPro" id="IPR036097">
    <property type="entry name" value="HisK_dim/P_sf"/>
</dbReference>
<evidence type="ECO:0000256" key="10">
    <source>
        <dbReference type="ARBA" id="ARBA00023136"/>
    </source>
</evidence>
<evidence type="ECO:0000256" key="1">
    <source>
        <dbReference type="ARBA" id="ARBA00000085"/>
    </source>
</evidence>
<evidence type="ECO:0000256" key="8">
    <source>
        <dbReference type="ARBA" id="ARBA00022989"/>
    </source>
</evidence>
<feature type="domain" description="HAMP" evidence="13">
    <location>
        <begin position="200"/>
        <end position="252"/>
    </location>
</feature>
<sequence>MDRLNPNGKHRAKFAASHEKTRRGMPFSLVIARYFVYVLIGSLFVAGAVVSLLIAAVNSGVLYPSNYASIDHETMVGKIEARGTVEDDDVPSCYRWGVFDKTGKLVEGDFDARSEELAEAFLRDGSVDSVAYSSPLGSPVYATSASLENGDVCVLIYDFNPDFVSKALRDAFPDPQGAVLLLGAVLFAAMLALIAMRASHVLQRKLSPLVDAARRIGSRDLDFKIARGNVRETNEVLDAVDEMRLSLKESLEEQWACEQAQQEAFSSLAHDLKTPLTIVRANADLLLESELEAEQKTCVAQIRDASLDMKEFIERIIGLFRAAPSPKEGDAALADACCADIVSKAEALAKARGYRIQTTREQFGRRQVAHAADMARCMMNLVDNAMSYAPPETTVHLAFSESSLPDSPHSRALRMDVEDEGPGFSEEALARATERFYRQDAARLHDGHHGLGLHIVQKEMRRCSGALHLENTEKGARATLFIPLLDEQKE</sequence>
<evidence type="ECO:0000256" key="2">
    <source>
        <dbReference type="ARBA" id="ARBA00004236"/>
    </source>
</evidence>
<dbReference type="eggNOG" id="COG2205">
    <property type="taxonomic scope" value="Bacteria"/>
</dbReference>
<keyword evidence="5" id="KW-0808">Transferase</keyword>
<dbReference type="GO" id="GO:0005886">
    <property type="term" value="C:plasma membrane"/>
    <property type="evidence" value="ECO:0007669"/>
    <property type="project" value="UniProtKB-SubCell"/>
</dbReference>
<dbReference type="GO" id="GO:0000155">
    <property type="term" value="F:phosphorelay sensor kinase activity"/>
    <property type="evidence" value="ECO:0007669"/>
    <property type="project" value="InterPro"/>
</dbReference>
<dbReference type="InterPro" id="IPR005467">
    <property type="entry name" value="His_kinase_dom"/>
</dbReference>
<dbReference type="HOGENOM" id="CLU_000445_89_34_11"/>